<proteinExistence type="predicted"/>
<dbReference type="AlphaFoldDB" id="I3CE84"/>
<feature type="region of interest" description="Disordered" evidence="1">
    <location>
        <begin position="45"/>
        <end position="64"/>
    </location>
</feature>
<organism evidence="2 3">
    <name type="scientific">Beggiatoa alba B18LD</name>
    <dbReference type="NCBI Taxonomy" id="395493"/>
    <lineage>
        <taxon>Bacteria</taxon>
        <taxon>Pseudomonadati</taxon>
        <taxon>Pseudomonadota</taxon>
        <taxon>Gammaproteobacteria</taxon>
        <taxon>Thiotrichales</taxon>
        <taxon>Thiotrichaceae</taxon>
        <taxon>Beggiatoa</taxon>
    </lineage>
</organism>
<dbReference type="Proteomes" id="UP000005744">
    <property type="component" value="Unassembled WGS sequence"/>
</dbReference>
<evidence type="ECO:0000256" key="1">
    <source>
        <dbReference type="SAM" id="MobiDB-lite"/>
    </source>
</evidence>
<feature type="region of interest" description="Disordered" evidence="1">
    <location>
        <begin position="81"/>
        <end position="103"/>
    </location>
</feature>
<accession>I3CE84</accession>
<gene>
    <name evidence="2" type="ORF">BegalDRAFT_1023</name>
</gene>
<dbReference type="OrthoDB" id="9956455at2"/>
<dbReference type="EMBL" id="JH600070">
    <property type="protein sequence ID" value="EIJ41927.1"/>
    <property type="molecule type" value="Genomic_DNA"/>
</dbReference>
<evidence type="ECO:0000313" key="3">
    <source>
        <dbReference type="Proteomes" id="UP000005744"/>
    </source>
</evidence>
<sequence>MSNDTVLALMREKLEALERATVLENDPARLFSLKHQIQELKAQIATRQSPNNTTTTTGDNRSINAQNSQIGIAVTGDNVTVNYHSPSEKNTNSPASSNLSTAKNPTTLRKTLYDVLQQYFSVEEVQKIKFSLAINLDKHYDSTTMLIMALIEYCERHQKIDALIYEIVQERPDLRGQFSVELKKQ</sequence>
<keyword evidence="3" id="KW-1185">Reference proteome</keyword>
<reference evidence="2 3" key="1">
    <citation type="submission" date="2011-11" db="EMBL/GenBank/DDBJ databases">
        <title>Improved High-Quality Draft sequence of Beggiatoa alba B18lD.</title>
        <authorList>
            <consortium name="US DOE Joint Genome Institute"/>
            <person name="Lucas S."/>
            <person name="Han J."/>
            <person name="Lapidus A."/>
            <person name="Cheng J.-F."/>
            <person name="Goodwin L."/>
            <person name="Pitluck S."/>
            <person name="Peters L."/>
            <person name="Mikhailova N."/>
            <person name="Held B."/>
            <person name="Detter J.C."/>
            <person name="Han C."/>
            <person name="Tapia R."/>
            <person name="Land M."/>
            <person name="Hauser L."/>
            <person name="Kyrpides N."/>
            <person name="Ivanova N."/>
            <person name="Pagani I."/>
            <person name="Samuel K."/>
            <person name="Teske A."/>
            <person name="Mueller J."/>
            <person name="Woyke T."/>
        </authorList>
    </citation>
    <scope>NUCLEOTIDE SEQUENCE [LARGE SCALE GENOMIC DNA]</scope>
    <source>
        <strain evidence="2 3">B18LD</strain>
    </source>
</reference>
<dbReference type="RefSeq" id="WP_002684317.1">
    <property type="nucleotide sequence ID" value="NZ_JH600070.1"/>
</dbReference>
<dbReference type="HOGENOM" id="CLU_1458588_0_0_6"/>
<name>I3CE84_9GAMM</name>
<evidence type="ECO:0000313" key="2">
    <source>
        <dbReference type="EMBL" id="EIJ41927.1"/>
    </source>
</evidence>
<protein>
    <submittedName>
        <fullName evidence="2">Uncharacterized protein</fullName>
    </submittedName>
</protein>